<organism evidence="1 2">
    <name type="scientific">Streptomyces noursei</name>
    <name type="common">Streptomyces albulus</name>
    <dbReference type="NCBI Taxonomy" id="1971"/>
    <lineage>
        <taxon>Bacteria</taxon>
        <taxon>Bacillati</taxon>
        <taxon>Actinomycetota</taxon>
        <taxon>Actinomycetes</taxon>
        <taxon>Kitasatosporales</taxon>
        <taxon>Streptomycetaceae</taxon>
        <taxon>Streptomyces</taxon>
    </lineage>
</organism>
<dbReference type="AlphaFoldDB" id="A0A059WGD3"/>
<gene>
    <name evidence="1" type="ORF">SALB_00134</name>
</gene>
<dbReference type="Pfam" id="PF19585">
    <property type="entry name" value="DUF6092"/>
    <property type="match status" value="1"/>
</dbReference>
<dbReference type="EMBL" id="BHXC01000001">
    <property type="protein sequence ID" value="GCB87483.1"/>
    <property type="molecule type" value="Genomic_DNA"/>
</dbReference>
<name>A0A059WGD3_STRNR</name>
<dbReference type="InterPro" id="IPR046074">
    <property type="entry name" value="DUF6092"/>
</dbReference>
<dbReference type="STRING" id="68570.DC74_8069"/>
<dbReference type="eggNOG" id="ENOG50347JC">
    <property type="taxonomic scope" value="Bacteria"/>
</dbReference>
<evidence type="ECO:0000313" key="1">
    <source>
        <dbReference type="EMBL" id="GCB87483.1"/>
    </source>
</evidence>
<comment type="caution">
    <text evidence="1">The sequence shown here is derived from an EMBL/GenBank/DDBJ whole genome shotgun (WGS) entry which is preliminary data.</text>
</comment>
<evidence type="ECO:0000313" key="2">
    <source>
        <dbReference type="Proteomes" id="UP000288351"/>
    </source>
</evidence>
<accession>A0A059WGD3</accession>
<dbReference type="Proteomes" id="UP000288351">
    <property type="component" value="Unassembled WGS sequence"/>
</dbReference>
<reference evidence="1 2" key="1">
    <citation type="journal article" date="2019" name="Microbiol. Resour. Announc.">
        <title>Draft Genome Sequence of the Most Traditional epsilon-Poly-l-Lysine Producer, Streptomyces albulus NBRC14147.</title>
        <authorList>
            <person name="Yamanaka K."/>
            <person name="Hamano Y."/>
        </authorList>
    </citation>
    <scope>NUCLEOTIDE SEQUENCE [LARGE SCALE GENOMIC DNA]</scope>
    <source>
        <strain evidence="1 2">NBRC 14147</strain>
    </source>
</reference>
<protein>
    <submittedName>
        <fullName evidence="1">Uncharacterized protein</fullName>
    </submittedName>
</protein>
<dbReference type="RefSeq" id="WP_037634412.1">
    <property type="nucleotide sequence ID" value="NZ_BHXC01000001.1"/>
</dbReference>
<proteinExistence type="predicted"/>
<sequence length="105" mass="11528">MNPGETVLPPQLREDIALLAAFLLSSGRGLLDEPADYGIYRCTDGARRVLQLLDEHGGSTARLTAVRERLDEVMFAPMGEDRDMGEILDDLCRQMAGALPEIETP</sequence>